<proteinExistence type="predicted"/>
<dbReference type="Proteomes" id="UP001501676">
    <property type="component" value="Unassembled WGS sequence"/>
</dbReference>
<evidence type="ECO:0000256" key="1">
    <source>
        <dbReference type="SAM" id="MobiDB-lite"/>
    </source>
</evidence>
<feature type="region of interest" description="Disordered" evidence="1">
    <location>
        <begin position="27"/>
        <end position="57"/>
    </location>
</feature>
<evidence type="ECO:0000313" key="3">
    <source>
        <dbReference type="Proteomes" id="UP001501676"/>
    </source>
</evidence>
<evidence type="ECO:0000313" key="2">
    <source>
        <dbReference type="EMBL" id="GAA3382471.1"/>
    </source>
</evidence>
<organism evidence="2 3">
    <name type="scientific">Cryptosporangium minutisporangium</name>
    <dbReference type="NCBI Taxonomy" id="113569"/>
    <lineage>
        <taxon>Bacteria</taxon>
        <taxon>Bacillati</taxon>
        <taxon>Actinomycetota</taxon>
        <taxon>Actinomycetes</taxon>
        <taxon>Cryptosporangiales</taxon>
        <taxon>Cryptosporangiaceae</taxon>
        <taxon>Cryptosporangium</taxon>
    </lineage>
</organism>
<dbReference type="EMBL" id="BAAAYN010000002">
    <property type="protein sequence ID" value="GAA3382471.1"/>
    <property type="molecule type" value="Genomic_DNA"/>
</dbReference>
<keyword evidence="3" id="KW-1185">Reference proteome</keyword>
<reference evidence="3" key="1">
    <citation type="journal article" date="2019" name="Int. J. Syst. Evol. Microbiol.">
        <title>The Global Catalogue of Microorganisms (GCM) 10K type strain sequencing project: providing services to taxonomists for standard genome sequencing and annotation.</title>
        <authorList>
            <consortium name="The Broad Institute Genomics Platform"/>
            <consortium name="The Broad Institute Genome Sequencing Center for Infectious Disease"/>
            <person name="Wu L."/>
            <person name="Ma J."/>
        </authorList>
    </citation>
    <scope>NUCLEOTIDE SEQUENCE [LARGE SCALE GENOMIC DNA]</scope>
    <source>
        <strain evidence="3">JCM 9458</strain>
    </source>
</reference>
<gene>
    <name evidence="2" type="ORF">GCM10020369_04480</name>
</gene>
<comment type="caution">
    <text evidence="2">The sequence shown here is derived from an EMBL/GenBank/DDBJ whole genome shotgun (WGS) entry which is preliminary data.</text>
</comment>
<sequence>MWRSPRLGAEAATPTAAFTVNGDIHRGACLENGDAHPGTSPEAHAPPRRVPQDSALPRFRASALPRFRVPASPRFRVPASPRFRVPALPRFRVPALPRPRASAPPPCRHGEVLCSHAARSGKFRIRTRHAPGDSAAPPPACPAGAPCGGHCPAVVREHA</sequence>
<accession>A0ABP6SQW2</accession>
<protein>
    <submittedName>
        <fullName evidence="2">Uncharacterized protein</fullName>
    </submittedName>
</protein>
<name>A0ABP6SQW2_9ACTN</name>